<dbReference type="EMBL" id="ASPP01001216">
    <property type="protein sequence ID" value="ETO35852.1"/>
    <property type="molecule type" value="Genomic_DNA"/>
</dbReference>
<sequence length="139" mass="16157">MIQGDLIFFVVVVQLRRKLQLKKHQHIVNSINLLHEWNIRNLFMASKRFDEMIAISRPLKLDDIHQSDITKEEVIDAMKHLSPYKAQGPDNIHNQMLKNGGNAIIGSLIFLFGWDMPIAWKRQTLPIALLSNFDKLMDL</sequence>
<accession>X6PDV5</accession>
<dbReference type="Proteomes" id="UP000023152">
    <property type="component" value="Unassembled WGS sequence"/>
</dbReference>
<gene>
    <name evidence="1" type="ORF">RFI_01210</name>
</gene>
<evidence type="ECO:0000313" key="2">
    <source>
        <dbReference type="Proteomes" id="UP000023152"/>
    </source>
</evidence>
<keyword evidence="2" id="KW-1185">Reference proteome</keyword>
<comment type="caution">
    <text evidence="1">The sequence shown here is derived from an EMBL/GenBank/DDBJ whole genome shotgun (WGS) entry which is preliminary data.</text>
</comment>
<feature type="non-terminal residue" evidence="1">
    <location>
        <position position="139"/>
    </location>
</feature>
<protein>
    <submittedName>
        <fullName evidence="1">Uncharacterized protein</fullName>
    </submittedName>
</protein>
<reference evidence="1 2" key="1">
    <citation type="journal article" date="2013" name="Curr. Biol.">
        <title>The Genome of the Foraminiferan Reticulomyxa filosa.</title>
        <authorList>
            <person name="Glockner G."/>
            <person name="Hulsmann N."/>
            <person name="Schleicher M."/>
            <person name="Noegel A.A."/>
            <person name="Eichinger L."/>
            <person name="Gallinger C."/>
            <person name="Pawlowski J."/>
            <person name="Sierra R."/>
            <person name="Euteneuer U."/>
            <person name="Pillet L."/>
            <person name="Moustafa A."/>
            <person name="Platzer M."/>
            <person name="Groth M."/>
            <person name="Szafranski K."/>
            <person name="Schliwa M."/>
        </authorList>
    </citation>
    <scope>NUCLEOTIDE SEQUENCE [LARGE SCALE GENOMIC DNA]</scope>
</reference>
<organism evidence="1 2">
    <name type="scientific">Reticulomyxa filosa</name>
    <dbReference type="NCBI Taxonomy" id="46433"/>
    <lineage>
        <taxon>Eukaryota</taxon>
        <taxon>Sar</taxon>
        <taxon>Rhizaria</taxon>
        <taxon>Retaria</taxon>
        <taxon>Foraminifera</taxon>
        <taxon>Monothalamids</taxon>
        <taxon>Reticulomyxidae</taxon>
        <taxon>Reticulomyxa</taxon>
    </lineage>
</organism>
<name>X6PDV5_RETFI</name>
<dbReference type="AlphaFoldDB" id="X6PDV5"/>
<evidence type="ECO:0000313" key="1">
    <source>
        <dbReference type="EMBL" id="ETO35852.1"/>
    </source>
</evidence>
<proteinExistence type="predicted"/>